<keyword evidence="2" id="KW-1185">Reference proteome</keyword>
<dbReference type="EMBL" id="BGZK01000022">
    <property type="protein sequence ID" value="GBP06347.1"/>
    <property type="molecule type" value="Genomic_DNA"/>
</dbReference>
<comment type="caution">
    <text evidence="1">The sequence shown here is derived from an EMBL/GenBank/DDBJ whole genome shotgun (WGS) entry which is preliminary data.</text>
</comment>
<gene>
    <name evidence="1" type="ORF">EVAR_4511_1</name>
</gene>
<dbReference type="Proteomes" id="UP000299102">
    <property type="component" value="Unassembled WGS sequence"/>
</dbReference>
<proteinExistence type="predicted"/>
<sequence length="149" mass="16148">MSKFLRDVVLGGPRPCAPAAPRPSVNGNSCASMMCRNPPTPGSRGEWTTGTLTHWTRYATVKAVTLRPYSDEIALLTAARPRGNLQLGALTSALLRVNRNHPVSTIVVLVPPVTAAPHDVANISYKSAGVDQRIKKKKRESGLKKLRNR</sequence>
<reference evidence="1 2" key="1">
    <citation type="journal article" date="2019" name="Commun. Biol.">
        <title>The bagworm genome reveals a unique fibroin gene that provides high tensile strength.</title>
        <authorList>
            <person name="Kono N."/>
            <person name="Nakamura H."/>
            <person name="Ohtoshi R."/>
            <person name="Tomita M."/>
            <person name="Numata K."/>
            <person name="Arakawa K."/>
        </authorList>
    </citation>
    <scope>NUCLEOTIDE SEQUENCE [LARGE SCALE GENOMIC DNA]</scope>
</reference>
<dbReference type="AlphaFoldDB" id="A0A4C1SYK3"/>
<organism evidence="1 2">
    <name type="scientific">Eumeta variegata</name>
    <name type="common">Bagworm moth</name>
    <name type="synonym">Eumeta japonica</name>
    <dbReference type="NCBI Taxonomy" id="151549"/>
    <lineage>
        <taxon>Eukaryota</taxon>
        <taxon>Metazoa</taxon>
        <taxon>Ecdysozoa</taxon>
        <taxon>Arthropoda</taxon>
        <taxon>Hexapoda</taxon>
        <taxon>Insecta</taxon>
        <taxon>Pterygota</taxon>
        <taxon>Neoptera</taxon>
        <taxon>Endopterygota</taxon>
        <taxon>Lepidoptera</taxon>
        <taxon>Glossata</taxon>
        <taxon>Ditrysia</taxon>
        <taxon>Tineoidea</taxon>
        <taxon>Psychidae</taxon>
        <taxon>Oiketicinae</taxon>
        <taxon>Eumeta</taxon>
    </lineage>
</organism>
<protein>
    <submittedName>
        <fullName evidence="1">Uncharacterized protein</fullName>
    </submittedName>
</protein>
<evidence type="ECO:0000313" key="1">
    <source>
        <dbReference type="EMBL" id="GBP06347.1"/>
    </source>
</evidence>
<accession>A0A4C1SYK3</accession>
<evidence type="ECO:0000313" key="2">
    <source>
        <dbReference type="Proteomes" id="UP000299102"/>
    </source>
</evidence>
<name>A0A4C1SYK3_EUMVA</name>